<evidence type="ECO:0000313" key="2">
    <source>
        <dbReference type="EMBL" id="VDP52848.1"/>
    </source>
</evidence>
<protein>
    <submittedName>
        <fullName evidence="2 4">Uncharacterized protein</fullName>
    </submittedName>
</protein>
<dbReference type="AlphaFoldDB" id="A0A183GSI7"/>
<gene>
    <name evidence="2" type="ORF">HPBE_LOCUS25656</name>
</gene>
<keyword evidence="3" id="KW-1185">Reference proteome</keyword>
<dbReference type="WBParaSite" id="HPBE_0002565701-mRNA-1">
    <property type="protein sequence ID" value="HPBE_0002565701-mRNA-1"/>
    <property type="gene ID" value="HPBE_0002565701"/>
</dbReference>
<sequence length="77" mass="7934">MQQTEECGAESDTSPTARLSSYILGGLHILPATCDAYACYTSSSSTSSSSSRTTSSPVACPSVPSRPKNFARLPDGG</sequence>
<evidence type="ECO:0000313" key="3">
    <source>
        <dbReference type="Proteomes" id="UP000050761"/>
    </source>
</evidence>
<dbReference type="Proteomes" id="UP000050761">
    <property type="component" value="Unassembled WGS sequence"/>
</dbReference>
<feature type="region of interest" description="Disordered" evidence="1">
    <location>
        <begin position="41"/>
        <end position="77"/>
    </location>
</feature>
<name>A0A183GSI7_HELPZ</name>
<evidence type="ECO:0000256" key="1">
    <source>
        <dbReference type="SAM" id="MobiDB-lite"/>
    </source>
</evidence>
<reference evidence="2 3" key="1">
    <citation type="submission" date="2018-11" db="EMBL/GenBank/DDBJ databases">
        <authorList>
            <consortium name="Pathogen Informatics"/>
        </authorList>
    </citation>
    <scope>NUCLEOTIDE SEQUENCE [LARGE SCALE GENOMIC DNA]</scope>
</reference>
<reference evidence="4" key="2">
    <citation type="submission" date="2019-09" db="UniProtKB">
        <authorList>
            <consortium name="WormBaseParasite"/>
        </authorList>
    </citation>
    <scope>IDENTIFICATION</scope>
</reference>
<evidence type="ECO:0000313" key="4">
    <source>
        <dbReference type="WBParaSite" id="HPBE_0002565701-mRNA-1"/>
    </source>
</evidence>
<dbReference type="EMBL" id="UZAH01038315">
    <property type="protein sequence ID" value="VDP52848.1"/>
    <property type="molecule type" value="Genomic_DNA"/>
</dbReference>
<proteinExistence type="predicted"/>
<accession>A0A3P8F140</accession>
<accession>A0A183GSI7</accession>
<feature type="compositionally biased region" description="Low complexity" evidence="1">
    <location>
        <begin position="41"/>
        <end position="56"/>
    </location>
</feature>
<organism evidence="3 4">
    <name type="scientific">Heligmosomoides polygyrus</name>
    <name type="common">Parasitic roundworm</name>
    <dbReference type="NCBI Taxonomy" id="6339"/>
    <lineage>
        <taxon>Eukaryota</taxon>
        <taxon>Metazoa</taxon>
        <taxon>Ecdysozoa</taxon>
        <taxon>Nematoda</taxon>
        <taxon>Chromadorea</taxon>
        <taxon>Rhabditida</taxon>
        <taxon>Rhabditina</taxon>
        <taxon>Rhabditomorpha</taxon>
        <taxon>Strongyloidea</taxon>
        <taxon>Heligmosomidae</taxon>
        <taxon>Heligmosomoides</taxon>
    </lineage>
</organism>